<dbReference type="PANTHER" id="PTHR24104">
    <property type="entry name" value="E3 UBIQUITIN-PROTEIN LIGASE NHLRC1-RELATED"/>
    <property type="match status" value="1"/>
</dbReference>
<dbReference type="SUPFAM" id="SSF101898">
    <property type="entry name" value="NHL repeat"/>
    <property type="match status" value="1"/>
</dbReference>
<dbReference type="CDD" id="cd01635">
    <property type="entry name" value="Glycosyltransferase_GTB-type"/>
    <property type="match status" value="1"/>
</dbReference>
<gene>
    <name evidence="6" type="primary">LOC109485438</name>
</gene>
<dbReference type="Pfam" id="PF01436">
    <property type="entry name" value="NHL"/>
    <property type="match status" value="2"/>
</dbReference>
<reference evidence="6" key="1">
    <citation type="submission" date="2025-08" db="UniProtKB">
        <authorList>
            <consortium name="RefSeq"/>
        </authorList>
    </citation>
    <scope>IDENTIFICATION</scope>
    <source>
        <tissue evidence="6">Gonad</tissue>
    </source>
</reference>
<dbReference type="CDD" id="cd05819">
    <property type="entry name" value="NHL"/>
    <property type="match status" value="1"/>
</dbReference>
<protein>
    <submittedName>
        <fullName evidence="6">Uncharacterized protein LOC109485438</fullName>
    </submittedName>
</protein>
<dbReference type="Pfam" id="PF20706">
    <property type="entry name" value="GT4-conflict"/>
    <property type="match status" value="1"/>
</dbReference>
<evidence type="ECO:0000256" key="3">
    <source>
        <dbReference type="SAM" id="Coils"/>
    </source>
</evidence>
<feature type="coiled-coil region" evidence="3">
    <location>
        <begin position="737"/>
        <end position="778"/>
    </location>
</feature>
<dbReference type="Proteomes" id="UP000515135">
    <property type="component" value="Unplaced"/>
</dbReference>
<feature type="repeat" description="NHL" evidence="2">
    <location>
        <begin position="988"/>
        <end position="1031"/>
    </location>
</feature>
<dbReference type="RefSeq" id="XP_019644604.1">
    <property type="nucleotide sequence ID" value="XM_019789045.1"/>
</dbReference>
<dbReference type="GeneID" id="109485438"/>
<proteinExistence type="predicted"/>
<keyword evidence="3" id="KW-0175">Coiled coil</keyword>
<evidence type="ECO:0000313" key="5">
    <source>
        <dbReference type="Proteomes" id="UP000515135"/>
    </source>
</evidence>
<dbReference type="PROSITE" id="PS51125">
    <property type="entry name" value="NHL"/>
    <property type="match status" value="3"/>
</dbReference>
<organism evidence="5 6">
    <name type="scientific">Branchiostoma belcheri</name>
    <name type="common">Amphioxus</name>
    <dbReference type="NCBI Taxonomy" id="7741"/>
    <lineage>
        <taxon>Eukaryota</taxon>
        <taxon>Metazoa</taxon>
        <taxon>Chordata</taxon>
        <taxon>Cephalochordata</taxon>
        <taxon>Leptocardii</taxon>
        <taxon>Amphioxiformes</taxon>
        <taxon>Branchiostomatidae</taxon>
        <taxon>Branchiostoma</taxon>
    </lineage>
</organism>
<dbReference type="InterPro" id="IPR050952">
    <property type="entry name" value="TRIM-NHL_E3_ligases"/>
</dbReference>
<dbReference type="GO" id="GO:0061630">
    <property type="term" value="F:ubiquitin protein ligase activity"/>
    <property type="evidence" value="ECO:0007669"/>
    <property type="project" value="TreeGrafter"/>
</dbReference>
<evidence type="ECO:0000256" key="1">
    <source>
        <dbReference type="ARBA" id="ARBA00022737"/>
    </source>
</evidence>
<name>A0A6P5AE44_BRABE</name>
<dbReference type="KEGG" id="bbel:109485438"/>
<accession>A0A6P5AE44</accession>
<dbReference type="GO" id="GO:0000209">
    <property type="term" value="P:protein polyubiquitination"/>
    <property type="evidence" value="ECO:0007669"/>
    <property type="project" value="TreeGrafter"/>
</dbReference>
<sequence length="1071" mass="118652">MSTEEPRPRAVLLVIDKYATSVNREVAQVLTGAGRKVYCTVLQATEEDRKAAEADGVELILPTCSKEDEREPCLKWLTFDHPSRYPRLPEDVGYIVGHAGVSSKAAAAIQEQRFPQASLGLVIGTIPEDTDKYKDDEEAMGIGRKEDSIREDAEKADIVFSVGHSIYKHFQNSFRAIPEDNKPIHYLFLPEPAKIFQELTVKYVESSVKVVLSIGGVNKVERLKGYDLTAKSLVRVAETNQEKFLWRICDTSEEEFQATMSILQASIDSGKLNPTILPHCTQEDICRHMQQAHLVLMPSRAEPFGLVGLEAMAAGVPVLISDQSGLATLVEEVIPEFYHSVLEIEGDDSVDVGRWASQIGKVLRKSKVEFKRAAALKEKLLESRYWEESHQHLLQACGGAAERVKTRTRLSSDVAHARLAAGNPVPNLPVYLYLGLEHLALQQPPTGVQQPPTRVQQPPTGVQQPPTGVQQPPTGVQQPPTGVQQPPTGVQQPPAGVQQPPAGVQQPPTGVQQPPAGVQAWDTNFRKQILERILELERTVFTQEIVENPVRYKQMQEVFLPHAAFLMKLGTHCIILFLMFLHQSDLDRFYHNHYRVGEGTLSQQLSHILISDDLQNKVKGAQLIVRLQVKHEDYVRVRDRLGQGLDRTTSVDNLLALPPPSRHVDHSSLRGLDLAVIGQDDQDLVVIGPESQPCTDGTDGITMLYRQVQSAVRTAKEKSKVQLETMQGQVQIGELGVDAMRKEEKMLREEKEKSEKILLEQKAKTTQLQETNKSLEARIAEPLTAHRLRHISLTSGEVLYSKVTGVKKVSFGGMGSARGKFVHPCGVAVSKDNEVYIADCGNSRIQVFTMDGVYIREFTTTLPGETGEKLQPWNVAVDRNDNLWVVSGKHVVQYSREGTCLATIDLPHGKYLRGITVSMATEQVIVTVYGQLLVFNQDGSEVGTYGSGHMSPKPWKPRYVTVDGEGNIQVTDNNNGCVHVLDKEGNFKFKFESWGTDESQFRDPQGICVDGKGNIIVADGGNSCVKMFDSQGRFLYYILYGMTPMGVAVSPGGDVVVTDIHNDTVSVWTQG</sequence>
<evidence type="ECO:0000256" key="4">
    <source>
        <dbReference type="SAM" id="MobiDB-lite"/>
    </source>
</evidence>
<feature type="region of interest" description="Disordered" evidence="4">
    <location>
        <begin position="444"/>
        <end position="516"/>
    </location>
</feature>
<keyword evidence="1" id="KW-0677">Repeat</keyword>
<dbReference type="Gene3D" id="2.120.10.30">
    <property type="entry name" value="TolB, C-terminal domain"/>
    <property type="match status" value="2"/>
</dbReference>
<dbReference type="FunFam" id="2.120.10.30:FF:000205">
    <property type="entry name" value="Uncharacterized protein"/>
    <property type="match status" value="1"/>
</dbReference>
<keyword evidence="5" id="KW-1185">Reference proteome</keyword>
<dbReference type="OrthoDB" id="342730at2759"/>
<dbReference type="InterPro" id="IPR011042">
    <property type="entry name" value="6-blade_b-propeller_TolB-like"/>
</dbReference>
<dbReference type="FunFam" id="2.40.10.500:FF:000001">
    <property type="entry name" value="tripartite motif-containing protein 3-like"/>
    <property type="match status" value="1"/>
</dbReference>
<dbReference type="SUPFAM" id="SSF53756">
    <property type="entry name" value="UDP-Glycosyltransferase/glycogen phosphorylase"/>
    <property type="match status" value="1"/>
</dbReference>
<dbReference type="GO" id="GO:0043161">
    <property type="term" value="P:proteasome-mediated ubiquitin-dependent protein catabolic process"/>
    <property type="evidence" value="ECO:0007669"/>
    <property type="project" value="TreeGrafter"/>
</dbReference>
<evidence type="ECO:0000256" key="2">
    <source>
        <dbReference type="PROSITE-ProRule" id="PRU00504"/>
    </source>
</evidence>
<dbReference type="PANTHER" id="PTHR24104:SF50">
    <property type="entry name" value="SMP-30_GLUCONOLACTONASE_LRE-LIKE REGION DOMAIN-CONTAINING PROTEIN"/>
    <property type="match status" value="1"/>
</dbReference>
<dbReference type="InterPro" id="IPR001258">
    <property type="entry name" value="NHL_repeat"/>
</dbReference>
<evidence type="ECO:0000313" key="6">
    <source>
        <dbReference type="RefSeq" id="XP_019644604.1"/>
    </source>
</evidence>
<dbReference type="AlphaFoldDB" id="A0A6P5AE44"/>
<feature type="repeat" description="NHL" evidence="2">
    <location>
        <begin position="810"/>
        <end position="851"/>
    </location>
</feature>
<dbReference type="Gene3D" id="3.40.50.2000">
    <property type="entry name" value="Glycogen Phosphorylase B"/>
    <property type="match status" value="1"/>
</dbReference>
<feature type="repeat" description="NHL" evidence="2">
    <location>
        <begin position="957"/>
        <end position="984"/>
    </location>
</feature>